<feature type="signal peptide" evidence="2">
    <location>
        <begin position="1"/>
        <end position="36"/>
    </location>
</feature>
<feature type="compositionally biased region" description="Basic and acidic residues" evidence="1">
    <location>
        <begin position="268"/>
        <end position="277"/>
    </location>
</feature>
<feature type="chain" id="PRO_5003531392" evidence="2">
    <location>
        <begin position="37"/>
        <end position="759"/>
    </location>
</feature>
<feature type="compositionally biased region" description="Polar residues" evidence="1">
    <location>
        <begin position="88"/>
        <end position="102"/>
    </location>
</feature>
<reference evidence="3 4" key="1">
    <citation type="journal article" date="2013" name="Biodegradation">
        <title>Quantitative proteomic analysis of ibuprofen-degrading Patulibacter sp. strain I11.</title>
        <authorList>
            <person name="Almeida B."/>
            <person name="Kjeldal H."/>
            <person name="Lolas I."/>
            <person name="Knudsen A.D."/>
            <person name="Carvalho G."/>
            <person name="Nielsen K.L."/>
            <person name="Barreto Crespo M.T."/>
            <person name="Stensballe A."/>
            <person name="Nielsen J.L."/>
        </authorList>
    </citation>
    <scope>NUCLEOTIDE SEQUENCE [LARGE SCALE GENOMIC DNA]</scope>
    <source>
        <strain evidence="3 4">I11</strain>
    </source>
</reference>
<protein>
    <submittedName>
        <fullName evidence="3">Uncharacterized protein</fullName>
    </submittedName>
</protein>
<dbReference type="SUPFAM" id="SSF82171">
    <property type="entry name" value="DPP6 N-terminal domain-like"/>
    <property type="match status" value="1"/>
</dbReference>
<keyword evidence="2" id="KW-0732">Signal</keyword>
<evidence type="ECO:0000256" key="1">
    <source>
        <dbReference type="SAM" id="MobiDB-lite"/>
    </source>
</evidence>
<evidence type="ECO:0000313" key="3">
    <source>
        <dbReference type="EMBL" id="EHN08841.1"/>
    </source>
</evidence>
<evidence type="ECO:0000313" key="4">
    <source>
        <dbReference type="Proteomes" id="UP000005143"/>
    </source>
</evidence>
<dbReference type="AlphaFoldDB" id="H0EBW4"/>
<feature type="region of interest" description="Disordered" evidence="1">
    <location>
        <begin position="87"/>
        <end position="110"/>
    </location>
</feature>
<name>H0EBW4_9ACTN</name>
<feature type="region of interest" description="Disordered" evidence="1">
    <location>
        <begin position="254"/>
        <end position="277"/>
    </location>
</feature>
<keyword evidence="4" id="KW-1185">Reference proteome</keyword>
<proteinExistence type="predicted"/>
<dbReference type="Proteomes" id="UP000005143">
    <property type="component" value="Unassembled WGS sequence"/>
</dbReference>
<feature type="region of interest" description="Disordered" evidence="1">
    <location>
        <begin position="611"/>
        <end position="661"/>
    </location>
</feature>
<evidence type="ECO:0000256" key="2">
    <source>
        <dbReference type="SAM" id="SignalP"/>
    </source>
</evidence>
<accession>H0EBW4</accession>
<dbReference type="EMBL" id="AGUD01000319">
    <property type="protein sequence ID" value="EHN08841.1"/>
    <property type="molecule type" value="Genomic_DNA"/>
</dbReference>
<gene>
    <name evidence="3" type="ORF">PAI11_43470</name>
</gene>
<sequence length="759" mass="79403">MCVDMERREMSARSKLPVSLAAAVVLGASLPAAALAADGRGYELVTPDPKYGSSAGVVLEAGGGQARASYAVAAADGNRLFFQATGPMGTTDNGSTTPNGSVPHSAGRRSSGWSIQGLLPQIPADQVYGAGDLATYWLQTSGDGRAAAFSFAAPIGGAYDWQDPTLQTNPGRIVRLGAADAPVWLSRPVTGSRPPVPGVSGLRIAGASPDLRRVYFTSLSTHVDGEPARGTTIPRVYVYDDGTVRNVDADSGAATGASAAGISPGTRTEFRTPDETRNQVSADGSRFVYVAPNPSSVAASVPKQVYVYDADLHESVLASRDQHVDPDGAAAAPTGVVKMAATGEALGTAQATVATANRQGNSVVFQSKGQLTADAPADTTLKAYRFDMGTKHLTYLAGASGLILHISDDGQRVLYVTSGTAGRQLRLWQPSGSRTLGDVGAAAGYVGAVRATADASVYVFQTSAALRGQADHPAGTDQVYRYVVDGDSLTCLSCGPNASSARLSNYNRRPGTSETHTANALRDARGASDDLSKVFFDTETQLAGPEENGAVRDVYEWTADGIQRISTGRSDLPTYYLDSSADGSSVFIATAEGIWRRDTDGSYDIYDARIGARPEPEEEPPACPDGADCRGQMADPPSVTKPGSDLLAPPSSGAQHPLAPSAPRLTIHGVRRANRSVTLLVVVPGAGRLKVSGAGLSTRSMKARRATRYTVRVSFTRATLRRLARGSHVVLRARVTFTPTVGKPTAVRRTITYRARTRA</sequence>
<organism evidence="3 4">
    <name type="scientific">Patulibacter medicamentivorans</name>
    <dbReference type="NCBI Taxonomy" id="1097667"/>
    <lineage>
        <taxon>Bacteria</taxon>
        <taxon>Bacillati</taxon>
        <taxon>Actinomycetota</taxon>
        <taxon>Thermoleophilia</taxon>
        <taxon>Solirubrobacterales</taxon>
        <taxon>Patulibacteraceae</taxon>
        <taxon>Patulibacter</taxon>
    </lineage>
</organism>
<comment type="caution">
    <text evidence="3">The sequence shown here is derived from an EMBL/GenBank/DDBJ whole genome shotgun (WGS) entry which is preliminary data.</text>
</comment>